<accession>A0AA34R469</accession>
<feature type="domain" description="Peptidase M16 N-terminal" evidence="9">
    <location>
        <begin position="55"/>
        <end position="179"/>
    </location>
</feature>
<dbReference type="Gene3D" id="3.30.830.10">
    <property type="entry name" value="Metalloenzyme, LuxS/M16 peptidase-like"/>
    <property type="match status" value="4"/>
</dbReference>
<dbReference type="Pfam" id="PF00675">
    <property type="entry name" value="Peptidase_M16"/>
    <property type="match status" value="1"/>
</dbReference>
<evidence type="ECO:0000256" key="5">
    <source>
        <dbReference type="ARBA" id="ARBA00022801"/>
    </source>
</evidence>
<dbReference type="InterPro" id="IPR011249">
    <property type="entry name" value="Metalloenz_LuxS/M16"/>
</dbReference>
<dbReference type="InterPro" id="IPR007863">
    <property type="entry name" value="Peptidase_M16_C"/>
</dbReference>
<dbReference type="InterPro" id="IPR011765">
    <property type="entry name" value="Pept_M16_N"/>
</dbReference>
<evidence type="ECO:0000256" key="1">
    <source>
        <dbReference type="ARBA" id="ARBA00001947"/>
    </source>
</evidence>
<dbReference type="PANTHER" id="PTHR43690:SF17">
    <property type="entry name" value="PROTEIN YHJJ"/>
    <property type="match status" value="1"/>
</dbReference>
<dbReference type="GO" id="GO:0006508">
    <property type="term" value="P:proteolysis"/>
    <property type="evidence" value="ECO:0007669"/>
    <property type="project" value="UniProtKB-KW"/>
</dbReference>
<dbReference type="SUPFAM" id="SSF63411">
    <property type="entry name" value="LuxS/MPP-like metallohydrolase"/>
    <property type="match status" value="4"/>
</dbReference>
<feature type="domain" description="Peptidase M16 C-terminal" evidence="10">
    <location>
        <begin position="213"/>
        <end position="399"/>
    </location>
</feature>
<dbReference type="EMBL" id="CP000048">
    <property type="protein sequence ID" value="AAX17040.1"/>
    <property type="molecule type" value="Genomic_DNA"/>
</dbReference>
<reference evidence="12" key="1">
    <citation type="submission" date="2004-12" db="EMBL/GenBank/DDBJ databases">
        <title>The genome sequence of Borrelia hermsii and Borrelia turicatae: comparative analysis of two agents of endemic N. America relapsing fever.</title>
        <authorList>
            <person name="Porcella S.F."/>
            <person name="Raffel S.J."/>
            <person name="Schrumpf M.E."/>
            <person name="Montgomery B."/>
            <person name="Smith T."/>
            <person name="Schwan T.G."/>
        </authorList>
    </citation>
    <scope>NUCLEOTIDE SEQUENCE [LARGE SCALE GENOMIC DNA]</scope>
    <source>
        <strain evidence="12">HS1 / DAH</strain>
    </source>
</reference>
<sequence>MKYEHIHINNISILKFVFLILVFLFLSCSSAKLKVDKNLVSGQLENGLKYYIYGNQLPSKAVHMGVLFNVGSLNEEENERGLAHYLEHMAFKGTADYPGGEGVFEVLKKFGMKFGADINAYTSFDKTYYHLDLPDGGNESEIDEALNVLRNWAFQIEFDETEIDKERNVVLEEKKRGDNYSGRVAEKMFGVILGDSKYAVRFPIGLEERILSFKSEDFKKFYKKWYRPDLTSIIVVGDIAPDKIENKIRERFASLEKPVSEPEKVKINLGTSIDEKFISIEDIEIPFPSLNFVIKKRIKNNSFDTVDYVARMVEKTLLDELFVNRFYELKIAGTNYFMSFDKFDSEFKSDDNYVLINEISFKINPEHFKEAIEGFFYEIERIKRFGFTKGEIDKIKSKLISSAKLSKDNINKRYSSSIARTLVDSISQDSLMFDMNEYFDIIIEHLNKISLREISNFAKREASIDDMAIIYSYSKKFHPNLTFEEMKELRDLALEREIKPYDDISIQGEFFKKSLESKNIIDEKELSDGISSFMLENGVEVYFKQNDQKKNVVNFRASSWGGLLSEDAELVPVLSLAPGVVSNSGYGDYSQLQVEKYLSDKVVSLTPTVGDQMSIINGSADTKDIETLFKLIYFTFNEPKIDDVVLQSTIDDVKATIKSKENSSKYLFNSAVRRFYNNDDYRLRDIKESDLKNVSKGVLLDFYKRRFTYANNFKFVFVGDVDLETIKNLSSKYLGNLSSKKLDEFRDLDYSYKKSTDRIVIKKGEDSTSTVCILYPFKFNYTPEDLINYEALASLLTEGLVKTIRRKQSSVYSIGASFDYLLRKHSNSDGFLTVYFTVEPKVLDNVLKAVNEYILEKQKVAFVDEDFNYIKKNIIKNHNISSESNGYWISKILYTVIWYGALRDTFSAKFIENNLSKDTINMLFKKIDVKQGVEIVLSPEKGN</sequence>
<keyword evidence="3 11" id="KW-0645">Protease</keyword>
<dbReference type="RefSeq" id="WP_012422292.1">
    <property type="nucleotide sequence ID" value="NC_010673.1"/>
</dbReference>
<dbReference type="Proteomes" id="UP000008834">
    <property type="component" value="Chromosome"/>
</dbReference>
<dbReference type="InterPro" id="IPR001431">
    <property type="entry name" value="Pept_M16_Zn_BS"/>
</dbReference>
<dbReference type="KEGG" id="bhr:BH0536"/>
<comment type="similarity">
    <text evidence="2 8">Belongs to the peptidase M16 family.</text>
</comment>
<keyword evidence="4" id="KW-0479">Metal-binding</keyword>
<evidence type="ECO:0000313" key="11">
    <source>
        <dbReference type="EMBL" id="AAX17040.1"/>
    </source>
</evidence>
<evidence type="ECO:0000256" key="3">
    <source>
        <dbReference type="ARBA" id="ARBA00022670"/>
    </source>
</evidence>
<dbReference type="GO" id="GO:0004222">
    <property type="term" value="F:metalloendopeptidase activity"/>
    <property type="evidence" value="ECO:0007669"/>
    <property type="project" value="InterPro"/>
</dbReference>
<evidence type="ECO:0000259" key="10">
    <source>
        <dbReference type="Pfam" id="PF05193"/>
    </source>
</evidence>
<evidence type="ECO:0000256" key="2">
    <source>
        <dbReference type="ARBA" id="ARBA00007261"/>
    </source>
</evidence>
<dbReference type="Pfam" id="PF05193">
    <property type="entry name" value="Peptidase_M16_C"/>
    <property type="match status" value="2"/>
</dbReference>
<comment type="cofactor">
    <cofactor evidence="1">
        <name>Zn(2+)</name>
        <dbReference type="ChEBI" id="CHEBI:29105"/>
    </cofactor>
</comment>
<feature type="domain" description="Peptidase M16 C-terminal" evidence="10">
    <location>
        <begin position="694"/>
        <end position="873"/>
    </location>
</feature>
<keyword evidence="7" id="KW-0482">Metalloprotease</keyword>
<organism evidence="11 12">
    <name type="scientific">Borrelia hermsii (strain HS1 / DAH)</name>
    <dbReference type="NCBI Taxonomy" id="314723"/>
    <lineage>
        <taxon>Bacteria</taxon>
        <taxon>Pseudomonadati</taxon>
        <taxon>Spirochaetota</taxon>
        <taxon>Spirochaetia</taxon>
        <taxon>Spirochaetales</taxon>
        <taxon>Borreliaceae</taxon>
        <taxon>Borrelia</taxon>
    </lineage>
</organism>
<dbReference type="GO" id="GO:0046872">
    <property type="term" value="F:metal ion binding"/>
    <property type="evidence" value="ECO:0007669"/>
    <property type="project" value="UniProtKB-KW"/>
</dbReference>
<dbReference type="PROSITE" id="PS51257">
    <property type="entry name" value="PROKAR_LIPOPROTEIN"/>
    <property type="match status" value="1"/>
</dbReference>
<dbReference type="PANTHER" id="PTHR43690">
    <property type="entry name" value="NARDILYSIN"/>
    <property type="match status" value="1"/>
</dbReference>
<evidence type="ECO:0000256" key="8">
    <source>
        <dbReference type="RuleBase" id="RU004447"/>
    </source>
</evidence>
<evidence type="ECO:0000256" key="4">
    <source>
        <dbReference type="ARBA" id="ARBA00022723"/>
    </source>
</evidence>
<keyword evidence="6" id="KW-0862">Zinc</keyword>
<name>A0AA34R469_BORHD</name>
<dbReference type="PROSITE" id="PS00143">
    <property type="entry name" value="INSULINASE"/>
    <property type="match status" value="1"/>
</dbReference>
<protein>
    <submittedName>
        <fullName evidence="11">Zinc protease</fullName>
    </submittedName>
</protein>
<gene>
    <name evidence="11" type="ordered locus">BH0536</name>
</gene>
<keyword evidence="5" id="KW-0378">Hydrolase</keyword>
<evidence type="ECO:0000256" key="7">
    <source>
        <dbReference type="ARBA" id="ARBA00023049"/>
    </source>
</evidence>
<evidence type="ECO:0000313" key="12">
    <source>
        <dbReference type="Proteomes" id="UP000008834"/>
    </source>
</evidence>
<dbReference type="AlphaFoldDB" id="A0AA34R469"/>
<dbReference type="InterPro" id="IPR050626">
    <property type="entry name" value="Peptidase_M16"/>
</dbReference>
<evidence type="ECO:0000256" key="6">
    <source>
        <dbReference type="ARBA" id="ARBA00022833"/>
    </source>
</evidence>
<proteinExistence type="inferred from homology"/>
<evidence type="ECO:0000259" key="9">
    <source>
        <dbReference type="Pfam" id="PF00675"/>
    </source>
</evidence>